<reference evidence="2" key="2">
    <citation type="submission" date="2020-05" db="UniProtKB">
        <authorList>
            <consortium name="EnsemblMetazoa"/>
        </authorList>
    </citation>
    <scope>IDENTIFICATION</scope>
</reference>
<evidence type="ECO:0000313" key="3">
    <source>
        <dbReference type="Proteomes" id="UP000030765"/>
    </source>
</evidence>
<keyword evidence="3" id="KW-1185">Reference proteome</keyword>
<accession>A0A084W0P0</accession>
<protein>
    <submittedName>
        <fullName evidence="1 2">CD36 family protein</fullName>
    </submittedName>
</protein>
<name>A0A084W0P0_ANOSI</name>
<dbReference type="EMBL" id="ATLV01019134">
    <property type="status" value="NOT_ANNOTATED_CDS"/>
    <property type="molecule type" value="Genomic_DNA"/>
</dbReference>
<reference evidence="1 3" key="1">
    <citation type="journal article" date="2014" name="BMC Genomics">
        <title>Genome sequence of Anopheles sinensis provides insight into genetics basis of mosquito competence for malaria parasites.</title>
        <authorList>
            <person name="Zhou D."/>
            <person name="Zhang D."/>
            <person name="Ding G."/>
            <person name="Shi L."/>
            <person name="Hou Q."/>
            <person name="Ye Y."/>
            <person name="Xu Y."/>
            <person name="Zhou H."/>
            <person name="Xiong C."/>
            <person name="Li S."/>
            <person name="Yu J."/>
            <person name="Hong S."/>
            <person name="Yu X."/>
            <person name="Zou P."/>
            <person name="Chen C."/>
            <person name="Chang X."/>
            <person name="Wang W."/>
            <person name="Lv Y."/>
            <person name="Sun Y."/>
            <person name="Ma L."/>
            <person name="Shen B."/>
            <person name="Zhu C."/>
        </authorList>
    </citation>
    <scope>NUCLEOTIDE SEQUENCE [LARGE SCALE GENOMIC DNA]</scope>
</reference>
<sequence>MGCRQFAENIIAAIQRVHLQLRSCDESWARKFGRLLHHFLPTGSQQRARLG</sequence>
<dbReference type="EMBL" id="KE525263">
    <property type="protein sequence ID" value="KFB43784.1"/>
    <property type="molecule type" value="Genomic_DNA"/>
</dbReference>
<organism evidence="1">
    <name type="scientific">Anopheles sinensis</name>
    <name type="common">Mosquito</name>
    <dbReference type="NCBI Taxonomy" id="74873"/>
    <lineage>
        <taxon>Eukaryota</taxon>
        <taxon>Metazoa</taxon>
        <taxon>Ecdysozoa</taxon>
        <taxon>Arthropoda</taxon>
        <taxon>Hexapoda</taxon>
        <taxon>Insecta</taxon>
        <taxon>Pterygota</taxon>
        <taxon>Neoptera</taxon>
        <taxon>Endopterygota</taxon>
        <taxon>Diptera</taxon>
        <taxon>Nematocera</taxon>
        <taxon>Culicoidea</taxon>
        <taxon>Culicidae</taxon>
        <taxon>Anophelinae</taxon>
        <taxon>Anopheles</taxon>
    </lineage>
</organism>
<gene>
    <name evidence="1" type="ORF">ZHAS_00011711</name>
</gene>
<dbReference type="Proteomes" id="UP000030765">
    <property type="component" value="Unassembled WGS sequence"/>
</dbReference>
<evidence type="ECO:0000313" key="1">
    <source>
        <dbReference type="EMBL" id="KFB43784.1"/>
    </source>
</evidence>
<dbReference type="EnsemblMetazoa" id="ASIC011711-RA">
    <property type="protein sequence ID" value="ASIC011711-PA"/>
    <property type="gene ID" value="ASIC011711"/>
</dbReference>
<dbReference type="VEuPathDB" id="VectorBase:ASIC011711"/>
<proteinExistence type="predicted"/>
<evidence type="ECO:0000313" key="2">
    <source>
        <dbReference type="EnsemblMetazoa" id="ASIC011711-PA"/>
    </source>
</evidence>
<dbReference type="AlphaFoldDB" id="A0A084W0P0"/>